<keyword evidence="4" id="KW-1185">Reference proteome</keyword>
<evidence type="ECO:0000256" key="2">
    <source>
        <dbReference type="SAM" id="Phobius"/>
    </source>
</evidence>
<keyword evidence="2" id="KW-0812">Transmembrane</keyword>
<feature type="region of interest" description="Disordered" evidence="1">
    <location>
        <begin position="230"/>
        <end position="533"/>
    </location>
</feature>
<dbReference type="InterPro" id="IPR037504">
    <property type="entry name" value="PSI_induc_2"/>
</dbReference>
<gene>
    <name evidence="3" type="ORF">LSUE1_G002786</name>
</gene>
<name>A0A8T9CHK6_9HELO</name>
<evidence type="ECO:0000313" key="3">
    <source>
        <dbReference type="EMBL" id="TVY83500.1"/>
    </source>
</evidence>
<dbReference type="GO" id="GO:0005935">
    <property type="term" value="C:cellular bud neck"/>
    <property type="evidence" value="ECO:0007669"/>
    <property type="project" value="TreeGrafter"/>
</dbReference>
<feature type="compositionally biased region" description="Pro residues" evidence="1">
    <location>
        <begin position="394"/>
        <end position="406"/>
    </location>
</feature>
<dbReference type="EMBL" id="QGMK01000186">
    <property type="protein sequence ID" value="TVY83500.1"/>
    <property type="molecule type" value="Genomic_DNA"/>
</dbReference>
<comment type="caution">
    <text evidence="3">The sequence shown here is derived from an EMBL/GenBank/DDBJ whole genome shotgun (WGS) entry which is preliminary data.</text>
</comment>
<proteinExistence type="predicted"/>
<feature type="transmembrane region" description="Helical" evidence="2">
    <location>
        <begin position="58"/>
        <end position="79"/>
    </location>
</feature>
<accession>A0A8T9CHK6</accession>
<sequence>MPHIKHAMERSVRVKVADIVFDALLGRRDVTDNITNVKNSFSSWDNCMNASYCNTANVFRGWPVIVGIIVGGLIILSIATCIIRCACCGASCCCACFSFLKCCDCCGDSCAGKKNKPHKHLDDPYAARNLPGNQGYQAPAPMMGGALPAKVEPPQYAQFEVGRNGLAVEPKSTLHEDALPPMPSWDSASKKHVEDEEEKNAVELGHLDPATGQSMPLMTGAAVSTNNLAASPRDMRNPYGQQPGQAINGNGYAGVPNDSYSPQLGANGFNGNGGYRGSPSPGPGRGQGYGPPRGTSAQGRGYGPSSPQDGYGNDQFGAAAIGNGYARPPPQRQFSNGPNGRPFPPQPARQYSSDSSRPLNPARQYSEQSYESQPYDNFQGQNPPPRGPSRGPSRGPPPNGMGPPPNRMQSPIINNAGFDFGAGAEQPYSRPTPPPQQQSYNSSQSGRRPNQPPMRQGSRDNYGPPVRQGSRDNYGPPARQGSRDEYSTYDGTTAPPSYASRSPPPQEPAYPGYKPYTPPVQIPRSVVRPRLLP</sequence>
<feature type="compositionally biased region" description="Polar residues" evidence="1">
    <location>
        <begin position="239"/>
        <end position="248"/>
    </location>
</feature>
<dbReference type="PANTHER" id="PTHR40018:SF1">
    <property type="entry name" value="[PSI+] INDUCTION PROTEIN 2"/>
    <property type="match status" value="1"/>
</dbReference>
<dbReference type="PANTHER" id="PTHR40018">
    <property type="entry name" value="[PSI+] INDUCTION PROTEIN 2"/>
    <property type="match status" value="1"/>
</dbReference>
<dbReference type="AlphaFoldDB" id="A0A8T9CHK6"/>
<feature type="compositionally biased region" description="Polar residues" evidence="1">
    <location>
        <begin position="349"/>
        <end position="381"/>
    </location>
</feature>
<evidence type="ECO:0008006" key="5">
    <source>
        <dbReference type="Google" id="ProtNLM"/>
    </source>
</evidence>
<dbReference type="Proteomes" id="UP000469558">
    <property type="component" value="Unassembled WGS sequence"/>
</dbReference>
<evidence type="ECO:0000313" key="4">
    <source>
        <dbReference type="Proteomes" id="UP000469558"/>
    </source>
</evidence>
<reference evidence="3 4" key="1">
    <citation type="submission" date="2018-05" db="EMBL/GenBank/DDBJ databases">
        <title>Genome sequencing and assembly of the regulated plant pathogen Lachnellula willkommii and related sister species for the development of diagnostic species identification markers.</title>
        <authorList>
            <person name="Giroux E."/>
            <person name="Bilodeau G."/>
        </authorList>
    </citation>
    <scope>NUCLEOTIDE SEQUENCE [LARGE SCALE GENOMIC DNA]</scope>
    <source>
        <strain evidence="3 4">CBS 268.59</strain>
    </source>
</reference>
<keyword evidence="2" id="KW-0472">Membrane</keyword>
<protein>
    <recommendedName>
        <fullName evidence="5">Fibroin-3 related protein</fullName>
    </recommendedName>
</protein>
<organism evidence="3 4">
    <name type="scientific">Lachnellula suecica</name>
    <dbReference type="NCBI Taxonomy" id="602035"/>
    <lineage>
        <taxon>Eukaryota</taxon>
        <taxon>Fungi</taxon>
        <taxon>Dikarya</taxon>
        <taxon>Ascomycota</taxon>
        <taxon>Pezizomycotina</taxon>
        <taxon>Leotiomycetes</taxon>
        <taxon>Helotiales</taxon>
        <taxon>Lachnaceae</taxon>
        <taxon>Lachnellula</taxon>
    </lineage>
</organism>
<evidence type="ECO:0000256" key="1">
    <source>
        <dbReference type="SAM" id="MobiDB-lite"/>
    </source>
</evidence>
<keyword evidence="2" id="KW-1133">Transmembrane helix</keyword>
<dbReference type="OrthoDB" id="5401332at2759"/>
<dbReference type="GO" id="GO:0005886">
    <property type="term" value="C:plasma membrane"/>
    <property type="evidence" value="ECO:0007669"/>
    <property type="project" value="TreeGrafter"/>
</dbReference>
<feature type="region of interest" description="Disordered" evidence="1">
    <location>
        <begin position="174"/>
        <end position="199"/>
    </location>
</feature>